<dbReference type="RefSeq" id="WP_153450714.1">
    <property type="nucleotide sequence ID" value="NZ_WEGJ01000003.1"/>
</dbReference>
<evidence type="ECO:0000313" key="2">
    <source>
        <dbReference type="EMBL" id="MQY11468.1"/>
    </source>
</evidence>
<keyword evidence="3" id="KW-1185">Reference proteome</keyword>
<organism evidence="2 3">
    <name type="scientific">Streptomyces smaragdinus</name>
    <dbReference type="NCBI Taxonomy" id="2585196"/>
    <lineage>
        <taxon>Bacteria</taxon>
        <taxon>Bacillati</taxon>
        <taxon>Actinomycetota</taxon>
        <taxon>Actinomycetes</taxon>
        <taxon>Kitasatosporales</taxon>
        <taxon>Streptomycetaceae</taxon>
        <taxon>Streptomyces</taxon>
    </lineage>
</organism>
<name>A0A7K0CDC0_9ACTN</name>
<dbReference type="AlphaFoldDB" id="A0A7K0CDC0"/>
<protein>
    <submittedName>
        <fullName evidence="2">Uncharacterized protein</fullName>
    </submittedName>
</protein>
<evidence type="ECO:0000256" key="1">
    <source>
        <dbReference type="SAM" id="Phobius"/>
    </source>
</evidence>
<reference evidence="2 3" key="1">
    <citation type="submission" date="2019-10" db="EMBL/GenBank/DDBJ databases">
        <title>Streptomyces smaragdinus sp. nov. and Streptomyces fabii sp. nov., isolated from the gut of fungus growing-termite Macrotermes natalensis.</title>
        <authorList>
            <person name="Schwitalla J."/>
            <person name="Benndorf R."/>
            <person name="Martin K."/>
            <person name="De Beer W."/>
            <person name="Kaster A.-K."/>
            <person name="Vollmers J."/>
            <person name="Poulsen M."/>
            <person name="Beemelmanns C."/>
        </authorList>
    </citation>
    <scope>NUCLEOTIDE SEQUENCE [LARGE SCALE GENOMIC DNA]</scope>
    <source>
        <strain evidence="2 3">RB5</strain>
    </source>
</reference>
<dbReference type="Proteomes" id="UP000466345">
    <property type="component" value="Unassembled WGS sequence"/>
</dbReference>
<proteinExistence type="predicted"/>
<accession>A0A7K0CDC0</accession>
<keyword evidence="1" id="KW-1133">Transmembrane helix</keyword>
<comment type="caution">
    <text evidence="2">The sequence shown here is derived from an EMBL/GenBank/DDBJ whole genome shotgun (WGS) entry which is preliminary data.</text>
</comment>
<dbReference type="EMBL" id="WEGJ01000003">
    <property type="protein sequence ID" value="MQY11468.1"/>
    <property type="molecule type" value="Genomic_DNA"/>
</dbReference>
<gene>
    <name evidence="2" type="ORF">SRB5_15860</name>
</gene>
<dbReference type="OrthoDB" id="3873048at2"/>
<sequence length="105" mass="12297">MSQPPSAEPTLWELHRTLQQLREDQGDGLRQLRDDLRNDIIVLADRLEEVVTKDVYQADQRLVNQRLKALEEEQRTRANNRKWLVSAFVAPLLLVIVQLWLASRV</sequence>
<evidence type="ECO:0000313" key="3">
    <source>
        <dbReference type="Proteomes" id="UP000466345"/>
    </source>
</evidence>
<keyword evidence="1" id="KW-0812">Transmembrane</keyword>
<keyword evidence="1" id="KW-0472">Membrane</keyword>
<feature type="transmembrane region" description="Helical" evidence="1">
    <location>
        <begin position="83"/>
        <end position="102"/>
    </location>
</feature>